<gene>
    <name evidence="9" type="ORF">FPZ52_01050</name>
</gene>
<dbReference type="InterPro" id="IPR005490">
    <property type="entry name" value="LD_TPept_cat_dom"/>
</dbReference>
<organism evidence="9 10">
    <name type="scientific">Qingshengfaniella alkalisoli</name>
    <dbReference type="NCBI Taxonomy" id="2599296"/>
    <lineage>
        <taxon>Bacteria</taxon>
        <taxon>Pseudomonadati</taxon>
        <taxon>Pseudomonadota</taxon>
        <taxon>Alphaproteobacteria</taxon>
        <taxon>Rhodobacterales</taxon>
        <taxon>Paracoccaceae</taxon>
        <taxon>Qingshengfaniella</taxon>
    </lineage>
</organism>
<keyword evidence="4 7" id="KW-0133">Cell shape</keyword>
<dbReference type="GO" id="GO:0016740">
    <property type="term" value="F:transferase activity"/>
    <property type="evidence" value="ECO:0007669"/>
    <property type="project" value="UniProtKB-KW"/>
</dbReference>
<evidence type="ECO:0000256" key="4">
    <source>
        <dbReference type="ARBA" id="ARBA00022960"/>
    </source>
</evidence>
<dbReference type="GO" id="GO:0004180">
    <property type="term" value="F:carboxypeptidase activity"/>
    <property type="evidence" value="ECO:0007669"/>
    <property type="project" value="UniProtKB-ARBA"/>
</dbReference>
<dbReference type="GO" id="GO:0009252">
    <property type="term" value="P:peptidoglycan biosynthetic process"/>
    <property type="evidence" value="ECO:0007669"/>
    <property type="project" value="UniProtKB-UniPathway"/>
</dbReference>
<comment type="similarity">
    <text evidence="2">Belongs to the YkuD family.</text>
</comment>
<dbReference type="UniPathway" id="UPA00219"/>
<dbReference type="KEGG" id="lit:FPZ52_01050"/>
<dbReference type="EMBL" id="CP042261">
    <property type="protein sequence ID" value="QDY70185.1"/>
    <property type="molecule type" value="Genomic_DNA"/>
</dbReference>
<accession>A0A5B8I8A4</accession>
<protein>
    <submittedName>
        <fullName evidence="9">L,D-transpeptidase family protein</fullName>
    </submittedName>
</protein>
<comment type="pathway">
    <text evidence="1 7">Cell wall biogenesis; peptidoglycan biosynthesis.</text>
</comment>
<dbReference type="Pfam" id="PF03734">
    <property type="entry name" value="YkuD"/>
    <property type="match status" value="1"/>
</dbReference>
<dbReference type="InterPro" id="IPR038063">
    <property type="entry name" value="Transpep_catalytic_dom"/>
</dbReference>
<dbReference type="CDD" id="cd16913">
    <property type="entry name" value="YkuD_like"/>
    <property type="match status" value="1"/>
</dbReference>
<evidence type="ECO:0000256" key="2">
    <source>
        <dbReference type="ARBA" id="ARBA00005992"/>
    </source>
</evidence>
<dbReference type="SUPFAM" id="SSF141523">
    <property type="entry name" value="L,D-transpeptidase catalytic domain-like"/>
    <property type="match status" value="1"/>
</dbReference>
<name>A0A5B8I8A4_9RHOB</name>
<dbReference type="GO" id="GO:0071555">
    <property type="term" value="P:cell wall organization"/>
    <property type="evidence" value="ECO:0007669"/>
    <property type="project" value="UniProtKB-UniRule"/>
</dbReference>
<reference evidence="9 10" key="1">
    <citation type="submission" date="2019-07" db="EMBL/GenBank/DDBJ databases">
        <title>Litoreibacter alkalisoli sp. nov., isolated from saline-alkaline soil.</title>
        <authorList>
            <person name="Wang S."/>
            <person name="Xu L."/>
            <person name="Xing Y.-T."/>
            <person name="Sun J.-Q."/>
        </authorList>
    </citation>
    <scope>NUCLEOTIDE SEQUENCE [LARGE SCALE GENOMIC DNA]</scope>
    <source>
        <strain evidence="9 10">LN3S51</strain>
    </source>
</reference>
<keyword evidence="6 7" id="KW-0961">Cell wall biogenesis/degradation</keyword>
<keyword evidence="10" id="KW-1185">Reference proteome</keyword>
<keyword evidence="5 7" id="KW-0573">Peptidoglycan synthesis</keyword>
<proteinExistence type="inferred from homology"/>
<dbReference type="OrthoDB" id="9804204at2"/>
<dbReference type="PANTHER" id="PTHR38589:SF1">
    <property type="entry name" value="BLR0621 PROTEIN"/>
    <property type="match status" value="1"/>
</dbReference>
<keyword evidence="3" id="KW-0808">Transferase</keyword>
<feature type="active site" description="Nucleophile" evidence="7">
    <location>
        <position position="130"/>
    </location>
</feature>
<feature type="active site" description="Proton donor/acceptor" evidence="7">
    <location>
        <position position="118"/>
    </location>
</feature>
<evidence type="ECO:0000256" key="5">
    <source>
        <dbReference type="ARBA" id="ARBA00022984"/>
    </source>
</evidence>
<feature type="domain" description="L,D-TPase catalytic" evidence="8">
    <location>
        <begin position="1"/>
        <end position="154"/>
    </location>
</feature>
<dbReference type="AlphaFoldDB" id="A0A5B8I8A4"/>
<dbReference type="PANTHER" id="PTHR38589">
    <property type="entry name" value="BLR0621 PROTEIN"/>
    <property type="match status" value="1"/>
</dbReference>
<evidence type="ECO:0000313" key="10">
    <source>
        <dbReference type="Proteomes" id="UP000318483"/>
    </source>
</evidence>
<evidence type="ECO:0000256" key="3">
    <source>
        <dbReference type="ARBA" id="ARBA00022679"/>
    </source>
</evidence>
<dbReference type="Gene3D" id="2.40.440.10">
    <property type="entry name" value="L,D-transpeptidase catalytic domain-like"/>
    <property type="match status" value="1"/>
</dbReference>
<evidence type="ECO:0000313" key="9">
    <source>
        <dbReference type="EMBL" id="QDY70185.1"/>
    </source>
</evidence>
<evidence type="ECO:0000256" key="6">
    <source>
        <dbReference type="ARBA" id="ARBA00023316"/>
    </source>
</evidence>
<dbReference type="Proteomes" id="UP000318483">
    <property type="component" value="Chromosome"/>
</dbReference>
<dbReference type="PROSITE" id="PS52029">
    <property type="entry name" value="LD_TPASE"/>
    <property type="match status" value="1"/>
</dbReference>
<sequence>MGARFLGRHLPCSIGRGGITTNKREGDGATPIGAHRILGMMYRPDRMHAPASWAEPIRVGDLWSDASGYADYNQLVRAPYVESCEQMRRPDPLYDLVMVTDWNYPVATAGKGSAIFVHAWRKPRHPTAGCVAFSRSDLLWLAANIVPGTRLIVKP</sequence>
<evidence type="ECO:0000256" key="1">
    <source>
        <dbReference type="ARBA" id="ARBA00004752"/>
    </source>
</evidence>
<evidence type="ECO:0000259" key="8">
    <source>
        <dbReference type="PROSITE" id="PS52029"/>
    </source>
</evidence>
<evidence type="ECO:0000256" key="7">
    <source>
        <dbReference type="PROSITE-ProRule" id="PRU01373"/>
    </source>
</evidence>
<dbReference type="GO" id="GO:0008360">
    <property type="term" value="P:regulation of cell shape"/>
    <property type="evidence" value="ECO:0007669"/>
    <property type="project" value="UniProtKB-UniRule"/>
</dbReference>